<dbReference type="InterPro" id="IPR002698">
    <property type="entry name" value="FTHF_cligase"/>
</dbReference>
<keyword evidence="3 4" id="KW-0067">ATP-binding</keyword>
<accession>E0NKC6</accession>
<evidence type="ECO:0000256" key="2">
    <source>
        <dbReference type="ARBA" id="ARBA00022741"/>
    </source>
</evidence>
<dbReference type="Proteomes" id="UP000003280">
    <property type="component" value="Unassembled WGS sequence"/>
</dbReference>
<dbReference type="PANTHER" id="PTHR23407:SF1">
    <property type="entry name" value="5-FORMYLTETRAHYDROFOLATE CYCLO-LIGASE"/>
    <property type="match status" value="1"/>
</dbReference>
<dbReference type="NCBIfam" id="TIGR02727">
    <property type="entry name" value="MTHFS_bact"/>
    <property type="match status" value="1"/>
</dbReference>
<feature type="binding site" evidence="4">
    <location>
        <position position="72"/>
    </location>
    <ligand>
        <name>substrate</name>
    </ligand>
</feature>
<dbReference type="InterPro" id="IPR024185">
    <property type="entry name" value="FTHF_cligase-like_sf"/>
</dbReference>
<dbReference type="HOGENOM" id="CLU_066245_2_2_9"/>
<dbReference type="OrthoDB" id="9801938at2"/>
<comment type="catalytic activity">
    <reaction evidence="5">
        <text>(6S)-5-formyl-5,6,7,8-tetrahydrofolate + ATP = (6R)-5,10-methenyltetrahydrofolate + ADP + phosphate</text>
        <dbReference type="Rhea" id="RHEA:10488"/>
        <dbReference type="ChEBI" id="CHEBI:30616"/>
        <dbReference type="ChEBI" id="CHEBI:43474"/>
        <dbReference type="ChEBI" id="CHEBI:57455"/>
        <dbReference type="ChEBI" id="CHEBI:57457"/>
        <dbReference type="ChEBI" id="CHEBI:456216"/>
        <dbReference type="EC" id="6.3.3.2"/>
    </reaction>
</comment>
<dbReference type="GO" id="GO:0030272">
    <property type="term" value="F:5-formyltetrahydrofolate cyclo-ligase activity"/>
    <property type="evidence" value="ECO:0007669"/>
    <property type="project" value="UniProtKB-EC"/>
</dbReference>
<evidence type="ECO:0000256" key="4">
    <source>
        <dbReference type="PIRSR" id="PIRSR006806-1"/>
    </source>
</evidence>
<evidence type="ECO:0000256" key="1">
    <source>
        <dbReference type="ARBA" id="ARBA00010638"/>
    </source>
</evidence>
<evidence type="ECO:0000313" key="7">
    <source>
        <dbReference type="Proteomes" id="UP000003280"/>
    </source>
</evidence>
<dbReference type="Gene3D" id="3.40.50.10420">
    <property type="entry name" value="NagB/RpiA/CoA transferase-like"/>
    <property type="match status" value="1"/>
</dbReference>
<evidence type="ECO:0000313" key="6">
    <source>
        <dbReference type="EMBL" id="EFM25733.1"/>
    </source>
</evidence>
<organism evidence="6 7">
    <name type="scientific">Peptoniphilus duerdenii ATCC BAA-1640</name>
    <dbReference type="NCBI Taxonomy" id="862517"/>
    <lineage>
        <taxon>Bacteria</taxon>
        <taxon>Bacillati</taxon>
        <taxon>Bacillota</taxon>
        <taxon>Tissierellia</taxon>
        <taxon>Tissierellales</taxon>
        <taxon>Peptoniphilaceae</taxon>
        <taxon>Peptoniphilus</taxon>
    </lineage>
</organism>
<proteinExistence type="inferred from homology"/>
<evidence type="ECO:0000256" key="3">
    <source>
        <dbReference type="ARBA" id="ARBA00022840"/>
    </source>
</evidence>
<keyword evidence="5" id="KW-0460">Magnesium</keyword>
<dbReference type="GO" id="GO:0046872">
    <property type="term" value="F:metal ion binding"/>
    <property type="evidence" value="ECO:0007669"/>
    <property type="project" value="UniProtKB-KW"/>
</dbReference>
<feature type="binding site" evidence="4">
    <location>
        <begin position="149"/>
        <end position="157"/>
    </location>
    <ligand>
        <name>ATP</name>
        <dbReference type="ChEBI" id="CHEBI:30616"/>
    </ligand>
</feature>
<keyword evidence="6" id="KW-0436">Ligase</keyword>
<dbReference type="PANTHER" id="PTHR23407">
    <property type="entry name" value="ATPASE INHIBITOR/5-FORMYLTETRAHYDROFOLATE CYCLO-LIGASE"/>
    <property type="match status" value="1"/>
</dbReference>
<feature type="binding site" evidence="4">
    <location>
        <position position="67"/>
    </location>
    <ligand>
        <name>substrate</name>
    </ligand>
</feature>
<reference evidence="6 7" key="1">
    <citation type="submission" date="2010-07" db="EMBL/GenBank/DDBJ databases">
        <authorList>
            <person name="Muzny D."/>
            <person name="Qin X."/>
            <person name="Deng J."/>
            <person name="Jiang H."/>
            <person name="Liu Y."/>
            <person name="Qu J."/>
            <person name="Song X.-Z."/>
            <person name="Zhang L."/>
            <person name="Thornton R."/>
            <person name="Coyle M."/>
            <person name="Francisco L."/>
            <person name="Jackson L."/>
            <person name="Javaid M."/>
            <person name="Korchina V."/>
            <person name="Kovar C."/>
            <person name="Mata R."/>
            <person name="Mathew T."/>
            <person name="Ngo R."/>
            <person name="Nguyen L."/>
            <person name="Nguyen N."/>
            <person name="Okwuonu G."/>
            <person name="Ongeri F."/>
            <person name="Pham C."/>
            <person name="Simmons D."/>
            <person name="Wilczek-Boney K."/>
            <person name="Hale W."/>
            <person name="Jakkamsetti A."/>
            <person name="Pham P."/>
            <person name="Ruth R."/>
            <person name="San Lucas F."/>
            <person name="Warren J."/>
            <person name="Zhang J."/>
            <person name="Zhao Z."/>
            <person name="Zhou C."/>
            <person name="Zhu D."/>
            <person name="Lee S."/>
            <person name="Bess C."/>
            <person name="Blankenburg K."/>
            <person name="Forbes L."/>
            <person name="Fu Q."/>
            <person name="Gubbala S."/>
            <person name="Hirani K."/>
            <person name="Jayaseelan J.C."/>
            <person name="Lara F."/>
            <person name="Munidasa M."/>
            <person name="Palculict T."/>
            <person name="Patil S."/>
            <person name="Pu L.-L."/>
            <person name="Saada N."/>
            <person name="Tang L."/>
            <person name="Weissenberger G."/>
            <person name="Zhu Y."/>
            <person name="Hemphill L."/>
            <person name="Shang Y."/>
            <person name="Youmans B."/>
            <person name="Ayvaz T."/>
            <person name="Ross M."/>
            <person name="Santibanez J."/>
            <person name="Aqrawi P."/>
            <person name="Gross S."/>
            <person name="Joshi V."/>
            <person name="Fowler G."/>
            <person name="Nazareth L."/>
            <person name="Reid J."/>
            <person name="Worley K."/>
            <person name="Petrosino J."/>
            <person name="Highlander S."/>
            <person name="Gibbs R."/>
        </authorList>
    </citation>
    <scope>NUCLEOTIDE SEQUENCE [LARGE SCALE GENOMIC DNA]</scope>
    <source>
        <strain evidence="6 7">ATCC BAA-1640</strain>
    </source>
</reference>
<dbReference type="GO" id="GO:0035999">
    <property type="term" value="P:tetrahydrofolate interconversion"/>
    <property type="evidence" value="ECO:0007669"/>
    <property type="project" value="TreeGrafter"/>
</dbReference>
<dbReference type="EMBL" id="AEEH01000025">
    <property type="protein sequence ID" value="EFM25733.1"/>
    <property type="molecule type" value="Genomic_DNA"/>
</dbReference>
<comment type="caution">
    <text evidence="6">The sequence shown here is derived from an EMBL/GenBank/DDBJ whole genome shotgun (WGS) entry which is preliminary data.</text>
</comment>
<dbReference type="Pfam" id="PF01812">
    <property type="entry name" value="5-FTHF_cyc-lig"/>
    <property type="match status" value="1"/>
</dbReference>
<dbReference type="AlphaFoldDB" id="E0NKC6"/>
<comment type="similarity">
    <text evidence="1 5">Belongs to the 5-formyltetrahydrofolate cyclo-ligase family.</text>
</comment>
<keyword evidence="7" id="KW-1185">Reference proteome</keyword>
<dbReference type="PIRSF" id="PIRSF006806">
    <property type="entry name" value="FTHF_cligase"/>
    <property type="match status" value="1"/>
</dbReference>
<name>E0NKC6_9FIRM</name>
<feature type="binding site" evidence="4">
    <location>
        <begin position="21"/>
        <end position="25"/>
    </location>
    <ligand>
        <name>ATP</name>
        <dbReference type="ChEBI" id="CHEBI:30616"/>
    </ligand>
</feature>
<dbReference type="EC" id="6.3.3.2" evidence="5"/>
<sequence>MILERDVDMVFEKNNDTQKIKKDLRKKMLSKALALPEVYKSDADARITQLLLGLPEYKDANTIFCFVGVEHEINTRPFLDQVLADGKRLAVPLCVGKAVMEARRIFSLDELKRGYYGLYEPDKSSELVPMDEVEFAVIPCLTTDHKGNRLGHGGGFYDTLFNKYNNVPAAIVCRERMCGKVPTEPFDHRFSITVTEDGVFRNNN</sequence>
<keyword evidence="5" id="KW-0479">Metal-binding</keyword>
<protein>
    <recommendedName>
        <fullName evidence="5">5-formyltetrahydrofolate cyclo-ligase</fullName>
        <ecNumber evidence="5">6.3.3.2</ecNumber>
    </recommendedName>
</protein>
<dbReference type="GO" id="GO:0009396">
    <property type="term" value="P:folic acid-containing compound biosynthetic process"/>
    <property type="evidence" value="ECO:0007669"/>
    <property type="project" value="TreeGrafter"/>
</dbReference>
<keyword evidence="2 4" id="KW-0547">Nucleotide-binding</keyword>
<dbReference type="GO" id="GO:0005524">
    <property type="term" value="F:ATP binding"/>
    <property type="evidence" value="ECO:0007669"/>
    <property type="project" value="UniProtKB-KW"/>
</dbReference>
<comment type="cofactor">
    <cofactor evidence="5">
        <name>Mg(2+)</name>
        <dbReference type="ChEBI" id="CHEBI:18420"/>
    </cofactor>
</comment>
<dbReference type="STRING" id="862517.HMPREF9225_0615"/>
<dbReference type="InterPro" id="IPR037171">
    <property type="entry name" value="NagB/RpiA_transferase-like"/>
</dbReference>
<evidence type="ECO:0000256" key="5">
    <source>
        <dbReference type="RuleBase" id="RU361279"/>
    </source>
</evidence>
<gene>
    <name evidence="6" type="primary">fthC</name>
    <name evidence="6" type="ORF">HMPREF9225_0615</name>
</gene>
<dbReference type="SUPFAM" id="SSF100950">
    <property type="entry name" value="NagB/RpiA/CoA transferase-like"/>
    <property type="match status" value="1"/>
</dbReference>
<dbReference type="eggNOG" id="COG0212">
    <property type="taxonomic scope" value="Bacteria"/>
</dbReference>